<organism evidence="1 2">
    <name type="scientific">Variovorax boronicumulans</name>
    <dbReference type="NCBI Taxonomy" id="436515"/>
    <lineage>
        <taxon>Bacteria</taxon>
        <taxon>Pseudomonadati</taxon>
        <taxon>Pseudomonadota</taxon>
        <taxon>Betaproteobacteria</taxon>
        <taxon>Burkholderiales</taxon>
        <taxon>Comamonadaceae</taxon>
        <taxon>Variovorax</taxon>
    </lineage>
</organism>
<evidence type="ECO:0000313" key="1">
    <source>
        <dbReference type="EMBL" id="ATA55838.1"/>
    </source>
</evidence>
<proteinExistence type="predicted"/>
<name>A0A250DN85_9BURK</name>
<dbReference type="AlphaFoldDB" id="A0A250DN85"/>
<protein>
    <submittedName>
        <fullName evidence="1">Polysaccharide deacetylase</fullName>
    </submittedName>
</protein>
<dbReference type="KEGG" id="vbo:CKY39_23335"/>
<dbReference type="Proteomes" id="UP000217154">
    <property type="component" value="Chromosome"/>
</dbReference>
<reference evidence="1 2" key="1">
    <citation type="submission" date="2017-09" db="EMBL/GenBank/DDBJ databases">
        <title>The diverse metabolic capabilities of V. boronicumulans make it an excellent choice for continued studies on novel biodegradation.</title>
        <authorList>
            <person name="Sun S."/>
        </authorList>
    </citation>
    <scope>NUCLEOTIDE SEQUENCE [LARGE SCALE GENOMIC DNA]</scope>
    <source>
        <strain evidence="1 2">J1</strain>
    </source>
</reference>
<sequence>METPVSYEDIRKRFHVPARKGARVLVHGQPGTVTTVRGLTLRVRLDGMNWSRPYLPDELQWLPAPAPEPQGQGQGGPED</sequence>
<evidence type="ECO:0000313" key="2">
    <source>
        <dbReference type="Proteomes" id="UP000217154"/>
    </source>
</evidence>
<accession>A0A250DN85</accession>
<gene>
    <name evidence="1" type="ORF">CKY39_23335</name>
</gene>
<dbReference type="EMBL" id="CP023284">
    <property type="protein sequence ID" value="ATA55838.1"/>
    <property type="molecule type" value="Genomic_DNA"/>
</dbReference>
<dbReference type="RefSeq" id="WP_095746136.1">
    <property type="nucleotide sequence ID" value="NZ_CP023284.1"/>
</dbReference>